<dbReference type="RefSeq" id="WP_009062043.1">
    <property type="nucleotide sequence ID" value="NZ_CAHT01000108.1"/>
</dbReference>
<organism evidence="1 2">
    <name type="scientific">Methylacidiphilum fumariolicum (strain SolV)</name>
    <dbReference type="NCBI Taxonomy" id="1156937"/>
    <lineage>
        <taxon>Bacteria</taxon>
        <taxon>Pseudomonadati</taxon>
        <taxon>Verrucomicrobiota</taxon>
        <taxon>Methylacidiphilae</taxon>
        <taxon>Methylacidiphilales</taxon>
        <taxon>Methylacidiphilaceae</taxon>
        <taxon>Methylacidiphilum (ex Ratnadevi et al. 2023)</taxon>
    </lineage>
</organism>
<dbReference type="Proteomes" id="UP000004837">
    <property type="component" value="Unassembled WGS sequence"/>
</dbReference>
<reference evidence="1 2" key="1">
    <citation type="journal article" date="2012" name="J. Bacteriol.">
        <title>Draft Genome Sequence of the Volcano-Inhabiting Thermoacidophilic Methanotroph Methylacidiphilum fumariolicum Strain SolV.</title>
        <authorList>
            <person name="Khadem A.F."/>
            <person name="Wieczorek A.S."/>
            <person name="Pol A."/>
            <person name="Vuilleumier S."/>
            <person name="Harhangi H.R."/>
            <person name="Dunfield P.F."/>
            <person name="Kalyuzhnaya M.G."/>
            <person name="Murrell J.C."/>
            <person name="Francoijs K.-J."/>
            <person name="Stunnenberg H.G."/>
            <person name="Stein L.Y."/>
            <person name="DiSpirito A.A."/>
            <person name="Semrau J.D."/>
            <person name="Lajus A."/>
            <person name="Medigue C."/>
            <person name="Klotz M.G."/>
            <person name="Jetten M.S.M."/>
            <person name="Op den Camp H.J.M."/>
        </authorList>
    </citation>
    <scope>NUCLEOTIDE SEQUENCE [LARGE SCALE GENOMIC DNA]</scope>
    <source>
        <strain evidence="1 2">SolV</strain>
    </source>
</reference>
<dbReference type="AlphaFoldDB" id="I0K1I4"/>
<name>I0K1I4_METFB</name>
<gene>
    <name evidence="1" type="ORF">MFUM_980021</name>
</gene>
<dbReference type="InParanoid" id="I0K1I4"/>
<accession>I0K1I4</accession>
<dbReference type="InterPro" id="IPR019089">
    <property type="entry name" value="Cas_GSU0054"/>
</dbReference>
<dbReference type="STRING" id="1156937.GCA_000953475_00236"/>
<proteinExistence type="predicted"/>
<dbReference type="NCBIfam" id="TIGR02165">
    <property type="entry name" value="cas5_6_GSU0054"/>
    <property type="match status" value="1"/>
</dbReference>
<evidence type="ECO:0008006" key="3">
    <source>
        <dbReference type="Google" id="ProtNLM"/>
    </source>
</evidence>
<protein>
    <recommendedName>
        <fullName evidence="3">Type I-U CRISPR-associated protein Cas5/Cas6</fullName>
    </recommendedName>
</protein>
<evidence type="ECO:0000313" key="2">
    <source>
        <dbReference type="Proteomes" id="UP000004837"/>
    </source>
</evidence>
<evidence type="ECO:0000313" key="1">
    <source>
        <dbReference type="EMBL" id="CCG93353.1"/>
    </source>
</evidence>
<sequence>MMASGSHTETKTLCISVNFIHGCYNGIEWPPSPAKFFCALVAGNRTGCRKLEWGEEEKAAIRWLERLDPPEILVPPYRIGTPYIQYGVNNDEKQGKVEKWKYPHRIQEPLHFLWRFPSGEEEMARIICRMSRRIIALGHGSDSVWVSGKILEDDARPPGDAYKPAMRGERIKVPFPGYYDLLERRWRNGISNVRSSPSEERYVLYSWSNPKPWKWRVFLLTSPTSGTILSFPWSSASIIAAWVRHAAGEALGKLRDPAWIKRVVMGHCEISEIRHRWAYVPLPSVHPKHGDGLIRHVAVLVPDNENTDIVDVLDGCCLTNTGGEMMAVLEAEHKLSPMYGGKSKVWRTVTPVVFPGHWQRRGRNREGRLHTMLAAMLSEAGIEENSVEQCQVRREPFFKGCELAQQAKAPQHLLALPRMHLELVLKEEVQGPMLLGLGRFAGLGCLAGVNVL</sequence>
<comment type="caution">
    <text evidence="1">The sequence shown here is derived from an EMBL/GenBank/DDBJ whole genome shotgun (WGS) entry which is preliminary data.</text>
</comment>
<dbReference type="EMBL" id="CAHT01000108">
    <property type="protein sequence ID" value="CCG93353.1"/>
    <property type="molecule type" value="Genomic_DNA"/>
</dbReference>
<dbReference type="Pfam" id="PF09609">
    <property type="entry name" value="Cas_GSU0054"/>
    <property type="match status" value="1"/>
</dbReference>
<dbReference type="OrthoDB" id="128883at2"/>
<dbReference type="eggNOG" id="ENOG502Z9AT">
    <property type="taxonomic scope" value="Bacteria"/>
</dbReference>